<sequence>MVATESAYIVCPPLWNFALLPPSSRSKLVCSSAFCKQRDIDQGIIISTREEMVKAPLHSSSSAAAAAATFSLVAKKARLSPFILLSLLFMLLFSFLYGEELAALVGRPAGRHSAAHLDVSVNREHQQPDDGSGVEDGWQRKKKRWQGRLAFAVNDEDEDEECDVFSGSWVRDEEAHPLYREEECPYIQPQLTCQAQGRPDRGYQSWRWQPHDCTLPAFNPTQMLETLRNKRMMFVGDSLNRGQFTSMVCLLQSAIPSPDAKSFEMSADQQHTVFTAREYNATVEFYWAPFLLQSNADDAVVHKISDRMVRNGSIAHHGRHWEGADVLVFNTYLWWCTGLRFRVVNGPIADAREEDAAWVSTEEAYGMAFRDMLQWVRENMDFNTTRVFFTSMSPTHGKSQDWGGAAGGNCYNETAMIEDAGYWGTDGRRSVMRVIREILDGDGADVPLTFLNVTQLSMYRKDAHTSVYKKQWSPLTPEQVADPRTYADCVHWCLPGLQDTWNELLYSKLFYP</sequence>
<keyword evidence="9" id="KW-1015">Disulfide bond</keyword>
<evidence type="ECO:0000313" key="14">
    <source>
        <dbReference type="EnsemblPlants" id="TraesCS1A02G226700.1"/>
    </source>
</evidence>
<dbReference type="OrthoDB" id="1932925at2759"/>
<dbReference type="Proteomes" id="UP000019116">
    <property type="component" value="Chromosome 1A"/>
</dbReference>
<protein>
    <submittedName>
        <fullName evidence="14">Uncharacterized protein</fullName>
    </submittedName>
</protein>
<evidence type="ECO:0000259" key="12">
    <source>
        <dbReference type="Pfam" id="PF13839"/>
    </source>
</evidence>
<dbReference type="RefSeq" id="XP_044414092.1">
    <property type="nucleotide sequence ID" value="XM_044558157.1"/>
</dbReference>
<evidence type="ECO:0000256" key="8">
    <source>
        <dbReference type="ARBA" id="ARBA00023136"/>
    </source>
</evidence>
<keyword evidence="6 11" id="KW-1133">Transmembrane helix</keyword>
<evidence type="ECO:0000256" key="11">
    <source>
        <dbReference type="SAM" id="Phobius"/>
    </source>
</evidence>
<dbReference type="Pfam" id="PF13839">
    <property type="entry name" value="PC-Esterase"/>
    <property type="match status" value="1"/>
</dbReference>
<evidence type="ECO:0000256" key="7">
    <source>
        <dbReference type="ARBA" id="ARBA00023034"/>
    </source>
</evidence>
<dbReference type="PANTHER" id="PTHR32285">
    <property type="entry name" value="PROTEIN TRICHOME BIREFRINGENCE-LIKE 9-RELATED"/>
    <property type="match status" value="1"/>
</dbReference>
<name>A0A3B5Y0I8_WHEAT</name>
<organism evidence="14">
    <name type="scientific">Triticum aestivum</name>
    <name type="common">Wheat</name>
    <dbReference type="NCBI Taxonomy" id="4565"/>
    <lineage>
        <taxon>Eukaryota</taxon>
        <taxon>Viridiplantae</taxon>
        <taxon>Streptophyta</taxon>
        <taxon>Embryophyta</taxon>
        <taxon>Tracheophyta</taxon>
        <taxon>Spermatophyta</taxon>
        <taxon>Magnoliopsida</taxon>
        <taxon>Liliopsida</taxon>
        <taxon>Poales</taxon>
        <taxon>Poaceae</taxon>
        <taxon>BOP clade</taxon>
        <taxon>Pooideae</taxon>
        <taxon>Triticodae</taxon>
        <taxon>Triticeae</taxon>
        <taxon>Triticinae</taxon>
        <taxon>Triticum</taxon>
    </lineage>
</organism>
<keyword evidence="7" id="KW-0333">Golgi apparatus</keyword>
<evidence type="ECO:0000256" key="9">
    <source>
        <dbReference type="ARBA" id="ARBA00023157"/>
    </source>
</evidence>
<evidence type="ECO:0000256" key="10">
    <source>
        <dbReference type="ARBA" id="ARBA00023180"/>
    </source>
</evidence>
<dbReference type="PaxDb" id="4565-Traes_1AL_B17E6CD28.1"/>
<evidence type="ECO:0000256" key="2">
    <source>
        <dbReference type="ARBA" id="ARBA00007727"/>
    </source>
</evidence>
<dbReference type="GeneID" id="123138196"/>
<keyword evidence="8 11" id="KW-0472">Membrane</keyword>
<dbReference type="GO" id="GO:0016413">
    <property type="term" value="F:O-acetyltransferase activity"/>
    <property type="evidence" value="ECO:0000318"/>
    <property type="project" value="GO_Central"/>
</dbReference>
<dbReference type="GO" id="GO:1990538">
    <property type="term" value="F:xylan O-acetyltransferase activity"/>
    <property type="evidence" value="ECO:0007669"/>
    <property type="project" value="UniProtKB-ARBA"/>
</dbReference>
<dbReference type="InterPro" id="IPR029962">
    <property type="entry name" value="TBL"/>
</dbReference>
<comment type="similarity">
    <text evidence="2">Belongs to the PC-esterase family. TBL subfamily.</text>
</comment>
<dbReference type="OMA" id="SSAFCKQ"/>
<accession>A0A3B5Y0I8</accession>
<reference evidence="14" key="1">
    <citation type="submission" date="2018-08" db="EMBL/GenBank/DDBJ databases">
        <authorList>
            <person name="Rossello M."/>
        </authorList>
    </citation>
    <scope>NUCLEOTIDE SEQUENCE [LARGE SCALE GENOMIC DNA]</scope>
    <source>
        <strain evidence="14">cv. Chinese Spring</strain>
    </source>
</reference>
<gene>
    <name evidence="14" type="primary">LOC123138196</name>
</gene>
<dbReference type="SMR" id="A0A3B5Y0I8"/>
<dbReference type="Gramene" id="TraesCS1A02G226700.1">
    <property type="protein sequence ID" value="TraesCS1A02G226700.1"/>
    <property type="gene ID" value="TraesCS1A02G226700"/>
</dbReference>
<keyword evidence="3" id="KW-0808">Transferase</keyword>
<dbReference type="STRING" id="4565.A0A3B5Y0I8"/>
<dbReference type="EnsemblPlants" id="TraesCS1A02G226700.1">
    <property type="protein sequence ID" value="TraesCS1A02G226700.1"/>
    <property type="gene ID" value="TraesCS1A02G226700"/>
</dbReference>
<evidence type="ECO:0000256" key="4">
    <source>
        <dbReference type="ARBA" id="ARBA00022692"/>
    </source>
</evidence>
<feature type="transmembrane region" description="Helical" evidence="11">
    <location>
        <begin position="79"/>
        <end position="98"/>
    </location>
</feature>
<dbReference type="Pfam" id="PF14416">
    <property type="entry name" value="PMR5N"/>
    <property type="match status" value="1"/>
</dbReference>
<feature type="domain" description="Trichome birefringence-like N-terminal" evidence="13">
    <location>
        <begin position="160"/>
        <end position="213"/>
    </location>
</feature>
<dbReference type="Gramene" id="TraesCS1A03G0590400.1">
    <property type="protein sequence ID" value="TraesCS1A03G0590400.1.CDS"/>
    <property type="gene ID" value="TraesCS1A03G0590400"/>
</dbReference>
<keyword evidence="4 11" id="KW-0812">Transmembrane</keyword>
<dbReference type="AlphaFoldDB" id="A0A3B5Y0I8"/>
<evidence type="ECO:0000259" key="13">
    <source>
        <dbReference type="Pfam" id="PF14416"/>
    </source>
</evidence>
<keyword evidence="10" id="KW-0325">Glycoprotein</keyword>
<dbReference type="PANTHER" id="PTHR32285:SF370">
    <property type="entry name" value="XYLAN O-ACETYLTRANSFERASE 9-RELATED"/>
    <property type="match status" value="1"/>
</dbReference>
<dbReference type="GO" id="GO:0005794">
    <property type="term" value="C:Golgi apparatus"/>
    <property type="evidence" value="ECO:0000318"/>
    <property type="project" value="GO_Central"/>
</dbReference>
<evidence type="ECO:0000256" key="1">
    <source>
        <dbReference type="ARBA" id="ARBA00004323"/>
    </source>
</evidence>
<evidence type="ECO:0000256" key="6">
    <source>
        <dbReference type="ARBA" id="ARBA00022989"/>
    </source>
</evidence>
<keyword evidence="15" id="KW-1185">Reference proteome</keyword>
<proteinExistence type="inferred from homology"/>
<reference evidence="14" key="2">
    <citation type="submission" date="2018-10" db="UniProtKB">
        <authorList>
            <consortium name="EnsemblPlants"/>
        </authorList>
    </citation>
    <scope>IDENTIFICATION</scope>
</reference>
<dbReference type="InterPro" id="IPR026057">
    <property type="entry name" value="TBL_C"/>
</dbReference>
<feature type="domain" description="Trichome birefringence-like C-terminal" evidence="12">
    <location>
        <begin position="215"/>
        <end position="507"/>
    </location>
</feature>
<dbReference type="GO" id="GO:0000139">
    <property type="term" value="C:Golgi membrane"/>
    <property type="evidence" value="ECO:0007669"/>
    <property type="project" value="UniProtKB-SubCell"/>
</dbReference>
<evidence type="ECO:0000256" key="5">
    <source>
        <dbReference type="ARBA" id="ARBA00022968"/>
    </source>
</evidence>
<dbReference type="KEGG" id="taes:123138196"/>
<comment type="subcellular location">
    <subcellularLocation>
        <location evidence="1">Golgi apparatus membrane</location>
        <topology evidence="1">Single-pass type II membrane protein</topology>
    </subcellularLocation>
</comment>
<evidence type="ECO:0000256" key="3">
    <source>
        <dbReference type="ARBA" id="ARBA00022679"/>
    </source>
</evidence>
<evidence type="ECO:0000313" key="15">
    <source>
        <dbReference type="Proteomes" id="UP000019116"/>
    </source>
</evidence>
<keyword evidence="5" id="KW-0735">Signal-anchor</keyword>
<dbReference type="InterPro" id="IPR025846">
    <property type="entry name" value="TBL_N"/>
</dbReference>